<evidence type="ECO:0000313" key="4">
    <source>
        <dbReference type="Proteomes" id="UP000054166"/>
    </source>
</evidence>
<keyword evidence="4" id="KW-1185">Reference proteome</keyword>
<feature type="region of interest" description="Disordered" evidence="1">
    <location>
        <begin position="1"/>
        <end position="47"/>
    </location>
</feature>
<reference evidence="4" key="2">
    <citation type="submission" date="2015-01" db="EMBL/GenBank/DDBJ databases">
        <title>Evolutionary Origins and Diversification of the Mycorrhizal Mutualists.</title>
        <authorList>
            <consortium name="DOE Joint Genome Institute"/>
            <consortium name="Mycorrhizal Genomics Consortium"/>
            <person name="Kohler A."/>
            <person name="Kuo A."/>
            <person name="Nagy L.G."/>
            <person name="Floudas D."/>
            <person name="Copeland A."/>
            <person name="Barry K.W."/>
            <person name="Cichocki N."/>
            <person name="Veneault-Fourrey C."/>
            <person name="LaButti K."/>
            <person name="Lindquist E.A."/>
            <person name="Lipzen A."/>
            <person name="Lundell T."/>
            <person name="Morin E."/>
            <person name="Murat C."/>
            <person name="Riley R."/>
            <person name="Ohm R."/>
            <person name="Sun H."/>
            <person name="Tunlid A."/>
            <person name="Henrissat B."/>
            <person name="Grigoriev I.V."/>
            <person name="Hibbett D.S."/>
            <person name="Martin F."/>
        </authorList>
    </citation>
    <scope>NUCLEOTIDE SEQUENCE [LARGE SCALE GENOMIC DNA]</scope>
    <source>
        <strain evidence="4">F 1598</strain>
    </source>
</reference>
<organism evidence="3 4">
    <name type="scientific">Piloderma croceum (strain F 1598)</name>
    <dbReference type="NCBI Taxonomy" id="765440"/>
    <lineage>
        <taxon>Eukaryota</taxon>
        <taxon>Fungi</taxon>
        <taxon>Dikarya</taxon>
        <taxon>Basidiomycota</taxon>
        <taxon>Agaricomycotina</taxon>
        <taxon>Agaricomycetes</taxon>
        <taxon>Agaricomycetidae</taxon>
        <taxon>Atheliales</taxon>
        <taxon>Atheliaceae</taxon>
        <taxon>Piloderma</taxon>
    </lineage>
</organism>
<evidence type="ECO:0000313" key="3">
    <source>
        <dbReference type="EMBL" id="KIM76677.1"/>
    </source>
</evidence>
<reference evidence="3" key="3">
    <citation type="submission" date="2015-02" db="EMBL/GenBank/DDBJ databases">
        <title>Evolutionary Origins and Diversification of the Mycorrhizal Mutualists.</title>
        <authorList>
            <consortium name="DOE Joint Genome Institute"/>
            <consortium name="Mycorrhizal Genomics Consortium"/>
            <person name="Kohler A."/>
            <person name="Kuo A."/>
            <person name="Nagy L.G."/>
            <person name="Floudas D."/>
            <person name="Copeland A."/>
            <person name="Barry K.W."/>
            <person name="Cichocki N."/>
            <person name="Veneault-Fourrey C."/>
            <person name="LaButti K."/>
            <person name="Lindquist E.A."/>
            <person name="Lipzen A."/>
            <person name="Lundell T."/>
            <person name="Morin E."/>
            <person name="Murat C."/>
            <person name="Riley R."/>
            <person name="Ohm R."/>
            <person name="Sun H."/>
            <person name="Tunlid A."/>
            <person name="Henrissat B."/>
            <person name="Grigoriev I.V."/>
            <person name="Hibbett D.S."/>
            <person name="Martin F."/>
        </authorList>
    </citation>
    <scope>NUCLEOTIDE SEQUENCE</scope>
    <source>
        <strain evidence="3">F 1598</strain>
    </source>
</reference>
<dbReference type="AlphaFoldDB" id="A0A0C3BH63"/>
<gene>
    <name evidence="3" type="ORF">PILCRDRAFT_12561</name>
    <name evidence="2" type="ORF">PILCRDRAFT_16052</name>
</gene>
<feature type="compositionally biased region" description="Polar residues" evidence="1">
    <location>
        <begin position="134"/>
        <end position="157"/>
    </location>
</feature>
<dbReference type="EMBL" id="KN833125">
    <property type="protein sequence ID" value="KIM72520.1"/>
    <property type="molecule type" value="Genomic_DNA"/>
</dbReference>
<feature type="region of interest" description="Disordered" evidence="1">
    <location>
        <begin position="124"/>
        <end position="210"/>
    </location>
</feature>
<protein>
    <submittedName>
        <fullName evidence="3">Uncharacterized protein</fullName>
    </submittedName>
</protein>
<accession>A0A0C3BH63</accession>
<reference evidence="3 4" key="1">
    <citation type="submission" date="2014-04" db="EMBL/GenBank/DDBJ databases">
        <authorList>
            <consortium name="DOE Joint Genome Institute"/>
            <person name="Kuo A."/>
            <person name="Tarkka M."/>
            <person name="Buscot F."/>
            <person name="Kohler A."/>
            <person name="Nagy L.G."/>
            <person name="Floudas D."/>
            <person name="Copeland A."/>
            <person name="Barry K.W."/>
            <person name="Cichocki N."/>
            <person name="Veneault-Fourrey C."/>
            <person name="LaButti K."/>
            <person name="Lindquist E.A."/>
            <person name="Lipzen A."/>
            <person name="Lundell T."/>
            <person name="Morin E."/>
            <person name="Murat C."/>
            <person name="Sun H."/>
            <person name="Tunlid A."/>
            <person name="Henrissat B."/>
            <person name="Grigoriev I.V."/>
            <person name="Hibbett D.S."/>
            <person name="Martin F."/>
            <person name="Nordberg H.P."/>
            <person name="Cantor M.N."/>
            <person name="Hua S.X."/>
        </authorList>
    </citation>
    <scope>NUCLEOTIDE SEQUENCE [LARGE SCALE GENOMIC DNA]</scope>
    <source>
        <strain evidence="3 4">F 1598</strain>
    </source>
</reference>
<evidence type="ECO:0000313" key="2">
    <source>
        <dbReference type="EMBL" id="KIM72520.1"/>
    </source>
</evidence>
<proteinExistence type="predicted"/>
<dbReference type="Proteomes" id="UP000054166">
    <property type="component" value="Unassembled WGS sequence"/>
</dbReference>
<dbReference type="HOGENOM" id="CLU_1310552_0_0_1"/>
<dbReference type="EMBL" id="KN833032">
    <property type="protein sequence ID" value="KIM76677.1"/>
    <property type="molecule type" value="Genomic_DNA"/>
</dbReference>
<sequence>MSSSQRTSDMDASDFDMEPEHWYPPCLRSSGSQARVDPSPGPDRHIPVERQGRLRAIGIQNAFMDTVKATSDAVQRLGASIDSKSIPALTLLRGPGYFDRQRLRDGRADGTIKRPHIPSRDEALLQIGGGDAPPNSQADSIRGQNTPPIPSSHQTPTHIEPIAGDPSPGPQSQPTSRPLNDETMGEPIPQSHQTPTHIEPIAGPSFPTSK</sequence>
<name>A0A0C3BH63_PILCF</name>
<evidence type="ECO:0000256" key="1">
    <source>
        <dbReference type="SAM" id="MobiDB-lite"/>
    </source>
</evidence>